<reference evidence="2 3" key="1">
    <citation type="submission" date="2024-09" db="EMBL/GenBank/DDBJ databases">
        <authorList>
            <person name="Lee S.D."/>
        </authorList>
    </citation>
    <scope>NUCLEOTIDE SEQUENCE [LARGE SCALE GENOMIC DNA]</scope>
    <source>
        <strain evidence="2 3">N8-3</strain>
    </source>
</reference>
<evidence type="ECO:0000256" key="1">
    <source>
        <dbReference type="SAM" id="MobiDB-lite"/>
    </source>
</evidence>
<evidence type="ECO:0008006" key="4">
    <source>
        <dbReference type="Google" id="ProtNLM"/>
    </source>
</evidence>
<organism evidence="2 3">
    <name type="scientific">Streptacidiphilus cavernicola</name>
    <dbReference type="NCBI Taxonomy" id="3342716"/>
    <lineage>
        <taxon>Bacteria</taxon>
        <taxon>Bacillati</taxon>
        <taxon>Actinomycetota</taxon>
        <taxon>Actinomycetes</taxon>
        <taxon>Kitasatosporales</taxon>
        <taxon>Streptomycetaceae</taxon>
        <taxon>Streptacidiphilus</taxon>
    </lineage>
</organism>
<proteinExistence type="predicted"/>
<name>A0ABV6VX17_9ACTN</name>
<sequence>MTPHYLGAVLRAAAAALALGGVLTGSLALVLAPDRGAPAALSADARPAARPLVHPLATTPKPTTPKPTGAKAVPPKPSGGGPSSRPSPAAATALVTIGHPSGGELLQGTLAGFPGRVQVWLPKQYRGRTVPLQAVLVFAAPAELGDVFAGLSGAVDTGKANPVVAVVPAATCSPSGAVDPAFTADVLRRAAVSRFHVATSPAGWAVLGLDGGAPCAVAAELAQPTAFRAAAGLGGRYGALPDPAAPSPSPAGTGSVATGRVHLLLADAQRDTAGQRSASALGTVLARQSHIDVRLSSAVRDFTPSLERFRLVRVAAGYFAEQFAAPAR</sequence>
<protein>
    <recommendedName>
        <fullName evidence="4">Alpha/beta hydrolase</fullName>
    </recommendedName>
</protein>
<comment type="caution">
    <text evidence="2">The sequence shown here is derived from an EMBL/GenBank/DDBJ whole genome shotgun (WGS) entry which is preliminary data.</text>
</comment>
<gene>
    <name evidence="2" type="ORF">ACEZDE_16320</name>
</gene>
<feature type="compositionally biased region" description="Low complexity" evidence="1">
    <location>
        <begin position="50"/>
        <end position="73"/>
    </location>
</feature>
<dbReference type="RefSeq" id="WP_380536993.1">
    <property type="nucleotide sequence ID" value="NZ_JBHFAB010000011.1"/>
</dbReference>
<evidence type="ECO:0000313" key="2">
    <source>
        <dbReference type="EMBL" id="MFC1418193.1"/>
    </source>
</evidence>
<feature type="region of interest" description="Disordered" evidence="1">
    <location>
        <begin position="50"/>
        <end position="90"/>
    </location>
</feature>
<dbReference type="InterPro" id="IPR029058">
    <property type="entry name" value="AB_hydrolase_fold"/>
</dbReference>
<dbReference type="EMBL" id="JBHFAB010000011">
    <property type="protein sequence ID" value="MFC1418193.1"/>
    <property type="molecule type" value="Genomic_DNA"/>
</dbReference>
<accession>A0ABV6VX17</accession>
<dbReference type="Proteomes" id="UP001592531">
    <property type="component" value="Unassembled WGS sequence"/>
</dbReference>
<keyword evidence="3" id="KW-1185">Reference proteome</keyword>
<dbReference type="Gene3D" id="3.40.50.1820">
    <property type="entry name" value="alpha/beta hydrolase"/>
    <property type="match status" value="1"/>
</dbReference>
<evidence type="ECO:0000313" key="3">
    <source>
        <dbReference type="Proteomes" id="UP001592531"/>
    </source>
</evidence>